<reference evidence="1" key="1">
    <citation type="submission" date="2019-05" db="EMBL/GenBank/DDBJ databases">
        <title>Whole genome sequencing of Pseudanabaena catenata USMAC16.</title>
        <authorList>
            <person name="Khan Z."/>
            <person name="Omar W.M."/>
            <person name="Convey P."/>
            <person name="Merican F."/>
            <person name="Najimudin N."/>
        </authorList>
    </citation>
    <scope>NUCLEOTIDE SEQUENCE</scope>
    <source>
        <strain evidence="1">USMAC16</strain>
    </source>
</reference>
<sequence>MLTIAKINLATGEIVDNEIQFRDTLLEALHPDINLSIGNISSYLQKIAKAESIAKTSKSPSKRSTAAKSIAPLKKQAIAALSKGMGKFQLAGASGARKHGDFFFSQGLNPFATYFPSAMGQINYGSILMTECLKIYSIEGVTILIVQDKEHRTDDCHGKISHEFLNQLRQSEDFVIPANTPFQFRAGIANQWVAKGTLQLSLNCPKGLDLILPLSCFKGHKPALGIHKLANLKLGIVNFAQKRRVKTSYTVWQWFSQQAIAQDVLPTTQQKAETLVAAQSDIKQLCQLVQTEQWVKTDDPEAESNEEEADGKILTEILKHDIHGQLLEHPYVVRKIEDLVRRRWLTLATSGGINFSSFMAQPYPELGELEMCIPEMPEGEYVGFRYPIRDRNDLQIWTNKHIKGLNQQGTMYVNPDIARDYCGMDFDGDTFCVKSVQKLPVIAKEIRQHHIKPTTYKPDKVPVQGTLAEVALRSTENQIGLITYYLATAWATGNHQYIAGLAQEVQVAVDRLKSDLSHDQTFLDEVGKSLPKLDWLIDRKQQGVYGSYYDSKQRCKQPARPIQASGEYQDAISFLIQAVNAIWQPVDLHERTLLEFRELFSKPNETLYQRAIARRDEYTSKIREAMKLSSDRESRKKILRAAVQWAKGLGEKLRNKSEKTAQTYAAAMWQASHNGDHGTASVVFNMFLPEICDRLHDNQLMRLQIVGAQYGELASTKWTGNGEHACIPIVVSQRQEDGRYQIEVIRKSRKKPYLLGLVAKDSAKVLVGEYTASLTTHQKTILCELVAA</sequence>
<evidence type="ECO:0000313" key="1">
    <source>
        <dbReference type="EMBL" id="MDG3497271.1"/>
    </source>
</evidence>
<protein>
    <submittedName>
        <fullName evidence="1">Uncharacterized protein</fullName>
    </submittedName>
</protein>
<gene>
    <name evidence="1" type="ORF">FEV09_22295</name>
</gene>
<keyword evidence="2" id="KW-1185">Reference proteome</keyword>
<dbReference type="Proteomes" id="UP001152872">
    <property type="component" value="Unassembled WGS sequence"/>
</dbReference>
<dbReference type="RefSeq" id="WP_009629487.1">
    <property type="nucleotide sequence ID" value="NZ_VBTY01000314.1"/>
</dbReference>
<organism evidence="1 2">
    <name type="scientific">Pseudanabaena catenata USMAC16</name>
    <dbReference type="NCBI Taxonomy" id="1855837"/>
    <lineage>
        <taxon>Bacteria</taxon>
        <taxon>Bacillati</taxon>
        <taxon>Cyanobacteriota</taxon>
        <taxon>Cyanophyceae</taxon>
        <taxon>Pseudanabaenales</taxon>
        <taxon>Pseudanabaenaceae</taxon>
        <taxon>Pseudanabaena</taxon>
    </lineage>
</organism>
<dbReference type="EMBL" id="VBTY01000314">
    <property type="protein sequence ID" value="MDG3497271.1"/>
    <property type="molecule type" value="Genomic_DNA"/>
</dbReference>
<comment type="caution">
    <text evidence="1">The sequence shown here is derived from an EMBL/GenBank/DDBJ whole genome shotgun (WGS) entry which is preliminary data.</text>
</comment>
<name>A0A9X4MAY6_9CYAN</name>
<evidence type="ECO:0000313" key="2">
    <source>
        <dbReference type="Proteomes" id="UP001152872"/>
    </source>
</evidence>
<proteinExistence type="predicted"/>
<accession>A0A9X4MAY6</accession>
<dbReference type="AlphaFoldDB" id="A0A9X4MAY6"/>